<keyword evidence="2" id="KW-0238">DNA-binding</keyword>
<dbReference type="EMBL" id="QGQD01000066">
    <property type="protein sequence ID" value="TLC99772.1"/>
    <property type="molecule type" value="Genomic_DNA"/>
</dbReference>
<dbReference type="GO" id="GO:0003700">
    <property type="term" value="F:DNA-binding transcription factor activity"/>
    <property type="evidence" value="ECO:0007669"/>
    <property type="project" value="TreeGrafter"/>
</dbReference>
<evidence type="ECO:0000256" key="2">
    <source>
        <dbReference type="ARBA" id="ARBA00023125"/>
    </source>
</evidence>
<dbReference type="InterPro" id="IPR010982">
    <property type="entry name" value="Lambda_DNA-bd_dom_sf"/>
</dbReference>
<dbReference type="PROSITE" id="PS50932">
    <property type="entry name" value="HTH_LACI_2"/>
    <property type="match status" value="1"/>
</dbReference>
<dbReference type="InterPro" id="IPR000843">
    <property type="entry name" value="HTH_LacI"/>
</dbReference>
<dbReference type="Proteomes" id="UP000306509">
    <property type="component" value="Unassembled WGS sequence"/>
</dbReference>
<dbReference type="SUPFAM" id="SSF47413">
    <property type="entry name" value="lambda repressor-like DNA-binding domains"/>
    <property type="match status" value="1"/>
</dbReference>
<dbReference type="InterPro" id="IPR028082">
    <property type="entry name" value="Peripla_BP_I"/>
</dbReference>
<dbReference type="Pfam" id="PF00356">
    <property type="entry name" value="LacI"/>
    <property type="match status" value="1"/>
</dbReference>
<feature type="domain" description="HTH lacI-type" evidence="4">
    <location>
        <begin position="2"/>
        <end position="56"/>
    </location>
</feature>
<evidence type="ECO:0000313" key="7">
    <source>
        <dbReference type="Proteomes" id="UP000306509"/>
    </source>
</evidence>
<dbReference type="CDD" id="cd01392">
    <property type="entry name" value="HTH_LacI"/>
    <property type="match status" value="1"/>
</dbReference>
<dbReference type="AlphaFoldDB" id="A0A4U8Q6Q6"/>
<name>A0A4U8Q6Q6_9FIRM</name>
<dbReference type="InterPro" id="IPR046335">
    <property type="entry name" value="LacI/GalR-like_sensor"/>
</dbReference>
<dbReference type="CDD" id="cd06288">
    <property type="entry name" value="PBP1_sucrose_transcription_regulator"/>
    <property type="match status" value="1"/>
</dbReference>
<evidence type="ECO:0000259" key="5">
    <source>
        <dbReference type="PROSITE" id="PS50943"/>
    </source>
</evidence>
<dbReference type="SUPFAM" id="SSF53822">
    <property type="entry name" value="Periplasmic binding protein-like I"/>
    <property type="match status" value="1"/>
</dbReference>
<gene>
    <name evidence="6" type="primary">ccpA_8</name>
    <name evidence="6" type="ORF">DSM106044_03413</name>
</gene>
<dbReference type="Gene3D" id="3.40.50.2300">
    <property type="match status" value="2"/>
</dbReference>
<reference evidence="6 7" key="1">
    <citation type="journal article" date="2019" name="Anaerobe">
        <title>Detection of Robinsoniella peoriensis in multiple bone samples of a trauma patient.</title>
        <authorList>
            <person name="Schrottner P."/>
            <person name="Hartwich K."/>
            <person name="Bunk B."/>
            <person name="Schober I."/>
            <person name="Helbig S."/>
            <person name="Rudolph W.W."/>
            <person name="Gunzer F."/>
        </authorList>
    </citation>
    <scope>NUCLEOTIDE SEQUENCE [LARGE SCALE GENOMIC DNA]</scope>
    <source>
        <strain evidence="6 7">DSM 106044</strain>
    </source>
</reference>
<dbReference type="PANTHER" id="PTHR30146">
    <property type="entry name" value="LACI-RELATED TRANSCRIPTIONAL REPRESSOR"/>
    <property type="match status" value="1"/>
</dbReference>
<comment type="caution">
    <text evidence="6">The sequence shown here is derived from an EMBL/GenBank/DDBJ whole genome shotgun (WGS) entry which is preliminary data.</text>
</comment>
<protein>
    <submittedName>
        <fullName evidence="6">Glucose-resistance amylase regulator</fullName>
    </submittedName>
</protein>
<dbReference type="PROSITE" id="PS50943">
    <property type="entry name" value="HTH_CROC1"/>
    <property type="match status" value="1"/>
</dbReference>
<evidence type="ECO:0000313" key="6">
    <source>
        <dbReference type="EMBL" id="TLC99772.1"/>
    </source>
</evidence>
<evidence type="ECO:0000259" key="4">
    <source>
        <dbReference type="PROSITE" id="PS50932"/>
    </source>
</evidence>
<evidence type="ECO:0000256" key="3">
    <source>
        <dbReference type="ARBA" id="ARBA00023163"/>
    </source>
</evidence>
<feature type="domain" description="HTH cro/C1-type" evidence="5">
    <location>
        <begin position="3"/>
        <end position="38"/>
    </location>
</feature>
<dbReference type="RefSeq" id="WP_138003105.1">
    <property type="nucleotide sequence ID" value="NZ_QGQD01000066.1"/>
</dbReference>
<sequence length="347" mass="39019">MATIKEVAKECGVSIATVSNILNGKGRVGEETKERILKTAKEMGYVPNMMARNLKQRNSRTIGIITEDLTVFNCVEIVDGINEYLEEKDYTFLLGNLRLYKKYDNAFYHHEDYKKQVEEEFLIMQSKQVEGIIYIGAHCREIKSIPGGLKCPLVVAYGFAGDQRIPSVVFDDEQAAYEATMELIRGGHERIGVISGDKDSLHTFGRMVGHQKALYKNKLLFNPGLNVTGNWLRSMGYEACGQLMKEKVTAIFAMSDVMALGVYDYANDHGLEIGKDIALIGFDDRQFSTAFKPALTTMALPLHEIGKKAAEIVVDEVEGTLDANQSYPYKIRCKLKRRQSVDKMICR</sequence>
<keyword evidence="3" id="KW-0804">Transcription</keyword>
<dbReference type="GO" id="GO:0000976">
    <property type="term" value="F:transcription cis-regulatory region binding"/>
    <property type="evidence" value="ECO:0007669"/>
    <property type="project" value="TreeGrafter"/>
</dbReference>
<evidence type="ECO:0000256" key="1">
    <source>
        <dbReference type="ARBA" id="ARBA00023015"/>
    </source>
</evidence>
<dbReference type="InterPro" id="IPR001387">
    <property type="entry name" value="Cro/C1-type_HTH"/>
</dbReference>
<dbReference type="STRING" id="180332.GCA_000797495_02733"/>
<dbReference type="Gene3D" id="1.10.260.40">
    <property type="entry name" value="lambda repressor-like DNA-binding domains"/>
    <property type="match status" value="1"/>
</dbReference>
<keyword evidence="1" id="KW-0805">Transcription regulation</keyword>
<proteinExistence type="predicted"/>
<keyword evidence="7" id="KW-1185">Reference proteome</keyword>
<dbReference type="SMART" id="SM00354">
    <property type="entry name" value="HTH_LACI"/>
    <property type="match status" value="1"/>
</dbReference>
<accession>A0A4U8Q6Q6</accession>
<organism evidence="6 7">
    <name type="scientific">Robinsoniella peoriensis</name>
    <dbReference type="NCBI Taxonomy" id="180332"/>
    <lineage>
        <taxon>Bacteria</taxon>
        <taxon>Bacillati</taxon>
        <taxon>Bacillota</taxon>
        <taxon>Clostridia</taxon>
        <taxon>Lachnospirales</taxon>
        <taxon>Lachnospiraceae</taxon>
        <taxon>Robinsoniella</taxon>
    </lineage>
</organism>
<dbReference type="PANTHER" id="PTHR30146:SF109">
    <property type="entry name" value="HTH-TYPE TRANSCRIPTIONAL REGULATOR GALS"/>
    <property type="match status" value="1"/>
</dbReference>
<dbReference type="Pfam" id="PF13377">
    <property type="entry name" value="Peripla_BP_3"/>
    <property type="match status" value="1"/>
</dbReference>